<keyword evidence="2" id="KW-0812">Transmembrane</keyword>
<proteinExistence type="inferred from homology"/>
<reference evidence="4 5" key="1">
    <citation type="submission" date="2024-02" db="EMBL/GenBank/DDBJ databases">
        <title>The Genome Sequence of Enterococcus sp. DIV0159.</title>
        <authorList>
            <person name="Earl A."/>
            <person name="Manson A."/>
            <person name="Gilmore M."/>
            <person name="Sanders J."/>
            <person name="Shea T."/>
            <person name="Howe W."/>
            <person name="Livny J."/>
            <person name="Cuomo C."/>
            <person name="Neafsey D."/>
            <person name="Birren B."/>
        </authorList>
    </citation>
    <scope>NUCLEOTIDE SEQUENCE [LARGE SCALE GENOMIC DNA]</scope>
    <source>
        <strain evidence="4 5">665A</strain>
    </source>
</reference>
<dbReference type="RefSeq" id="WP_207703384.1">
    <property type="nucleotide sequence ID" value="NZ_JAFREL020000002.1"/>
</dbReference>
<feature type="transmembrane region" description="Helical" evidence="2">
    <location>
        <begin position="206"/>
        <end position="225"/>
    </location>
</feature>
<feature type="domain" description="CAAX prenyl protease 2/Lysostaphin resistance protein A-like" evidence="3">
    <location>
        <begin position="118"/>
        <end position="210"/>
    </location>
</feature>
<feature type="transmembrane region" description="Helical" evidence="2">
    <location>
        <begin position="71"/>
        <end position="92"/>
    </location>
</feature>
<sequence>MEQSKKQWWALLIIPIELLIGDYIFPLFSITSKPIPALILTTLLFGTGFAVMIYIFKDFLKAQWRLYRHKLFWKLLISIFLVAGAFLLLHLVRELIPAHLLTVKSDSSDTGAQLSAGWALLAALIPFIAPFAEELTFRYLLLGKFTSRAVRGVMLIVQGILFGLIHISNFNGNIYGTIPYMVIGIYFGVIYLVFNNIWGSIMVHWMFNSMNSIFPALLLFILSFFGV</sequence>
<feature type="transmembrane region" description="Helical" evidence="2">
    <location>
        <begin position="149"/>
        <end position="168"/>
    </location>
</feature>
<dbReference type="InterPro" id="IPR052710">
    <property type="entry name" value="CAAX_protease"/>
</dbReference>
<dbReference type="InterPro" id="IPR003675">
    <property type="entry name" value="Rce1/LyrA-like_dom"/>
</dbReference>
<protein>
    <recommendedName>
        <fullName evidence="3">CAAX prenyl protease 2/Lysostaphin resistance protein A-like domain-containing protein</fullName>
    </recommendedName>
</protein>
<evidence type="ECO:0000259" key="3">
    <source>
        <dbReference type="Pfam" id="PF02517"/>
    </source>
</evidence>
<feature type="transmembrane region" description="Helical" evidence="2">
    <location>
        <begin position="7"/>
        <end position="25"/>
    </location>
</feature>
<comment type="similarity">
    <text evidence="1">Belongs to the UPF0177 family.</text>
</comment>
<dbReference type="PANTHER" id="PTHR36435:SF1">
    <property type="entry name" value="CAAX AMINO TERMINAL PROTEASE FAMILY PROTEIN"/>
    <property type="match status" value="1"/>
</dbReference>
<keyword evidence="2" id="KW-1133">Transmembrane helix</keyword>
<dbReference type="PANTHER" id="PTHR36435">
    <property type="entry name" value="SLR1288 PROTEIN"/>
    <property type="match status" value="1"/>
</dbReference>
<dbReference type="Pfam" id="PF02517">
    <property type="entry name" value="Rce1-like"/>
    <property type="match status" value="1"/>
</dbReference>
<evidence type="ECO:0000313" key="5">
    <source>
        <dbReference type="Proteomes" id="UP000664357"/>
    </source>
</evidence>
<evidence type="ECO:0000256" key="1">
    <source>
        <dbReference type="ARBA" id="ARBA00009067"/>
    </source>
</evidence>
<dbReference type="Proteomes" id="UP000664357">
    <property type="component" value="Unassembled WGS sequence"/>
</dbReference>
<keyword evidence="2" id="KW-0472">Membrane</keyword>
<feature type="transmembrane region" description="Helical" evidence="2">
    <location>
        <begin position="174"/>
        <end position="194"/>
    </location>
</feature>
<keyword evidence="5" id="KW-1185">Reference proteome</keyword>
<evidence type="ECO:0000256" key="2">
    <source>
        <dbReference type="SAM" id="Phobius"/>
    </source>
</evidence>
<name>A0ABV0ER28_9ENTE</name>
<gene>
    <name evidence="4" type="ORF">JZO67_003065</name>
</gene>
<organism evidence="4 5">
    <name type="scientific">Candidatus Enterococcus ferrettii</name>
    <dbReference type="NCBI Taxonomy" id="2815324"/>
    <lineage>
        <taxon>Bacteria</taxon>
        <taxon>Bacillati</taxon>
        <taxon>Bacillota</taxon>
        <taxon>Bacilli</taxon>
        <taxon>Lactobacillales</taxon>
        <taxon>Enterococcaceae</taxon>
        <taxon>Enterococcus</taxon>
    </lineage>
</organism>
<accession>A0ABV0ER28</accession>
<dbReference type="EMBL" id="JAFREL020000002">
    <property type="protein sequence ID" value="MEO1771091.1"/>
    <property type="molecule type" value="Genomic_DNA"/>
</dbReference>
<evidence type="ECO:0000313" key="4">
    <source>
        <dbReference type="EMBL" id="MEO1771091.1"/>
    </source>
</evidence>
<comment type="caution">
    <text evidence="4">The sequence shown here is derived from an EMBL/GenBank/DDBJ whole genome shotgun (WGS) entry which is preliminary data.</text>
</comment>
<feature type="transmembrane region" description="Helical" evidence="2">
    <location>
        <begin position="37"/>
        <end position="59"/>
    </location>
</feature>